<feature type="chain" id="PRO_5008983036" description="LPS-assembly protein LptD" evidence="4">
    <location>
        <begin position="22"/>
        <end position="738"/>
    </location>
</feature>
<comment type="subcellular location">
    <subcellularLocation>
        <location evidence="4">Cell outer membrane</location>
    </subcellularLocation>
</comment>
<dbReference type="EMBL" id="AVCI01000005">
    <property type="protein sequence ID" value="KFN43380.1"/>
    <property type="molecule type" value="Genomic_DNA"/>
</dbReference>
<sequence precursor="true">MRRSRLRLLPLCLAISGAVHAQETAPPPTWLLCANPQTLPWFVEPAPAAVDRDQAPSDVVGDSLDLKKDEQTAFTGNVVLTHGDQWLHTDRLTYTHPSETFVTEGPVQYQDHAVRLTADKAAGDQKADTVSLDGVTYQFNQQLGNGTAGRAVMAGEVGELSTATYSTCPPDQQQWQFSASRIKINNETSTGVATNVTLRLGGIPVIWLPVISFPTDNKRRTGVLSPTIGRDDRNGLDIKLPVYLNLAPNYDATLTPRWLSKRGLMLDSEFRYLFPNSHGVFQGTYLPNDDVSGDDRSYLSLDHITTLNRHWYASANLHHVSDVDYFADFGDSIANTSISLIESQVGIYGRGKYWSASLNAQQWQIANALIAPGDEPYRRLPRLQANAHRPFTHWLEAGLSAEAVRFNHGSRDASGNRIDLRPYLRFPLGGSAWYITPELAWRYTAYSVSDTLADSAGDTSFTRSLPIVSVDAGAYFERNFDWGGKGYVQTLEPRLYYLRVPYRDQDDLPLFDTAELTYGWTSLFRDNRFGGADRQADANQATLALGTRILSSSDGRERLSASIGRITYFDTPRVTLPGSLPLSDNGSAWIATTDLALTDGWNVGFTQQWDPDTRKTDLSSVRSQVRFRGGGVFNAAYRYRRDLLEQTDLSFVVPVNRNWSVYGRWNYSLRDNQTLEALAGFERRGCCVAVRLLGRQYIRSFNSRQNLGLYLEIELTGLGSFGRDTARLLDNAILGYTR</sequence>
<organism evidence="8 9">
    <name type="scientific">Arenimonas oryziterrae DSM 21050 = YC6267</name>
    <dbReference type="NCBI Taxonomy" id="1121015"/>
    <lineage>
        <taxon>Bacteria</taxon>
        <taxon>Pseudomonadati</taxon>
        <taxon>Pseudomonadota</taxon>
        <taxon>Gammaproteobacteria</taxon>
        <taxon>Lysobacterales</taxon>
        <taxon>Lysobacteraceae</taxon>
        <taxon>Arenimonas</taxon>
    </lineage>
</organism>
<dbReference type="InterPro" id="IPR045659">
    <property type="entry name" value="LptD_2"/>
</dbReference>
<evidence type="ECO:0000256" key="2">
    <source>
        <dbReference type="ARBA" id="ARBA00023136"/>
    </source>
</evidence>
<dbReference type="Gene3D" id="2.60.450.10">
    <property type="entry name" value="Lipopolysaccharide (LPS) transport protein A like domain"/>
    <property type="match status" value="1"/>
</dbReference>
<protein>
    <recommendedName>
        <fullName evidence="4">LPS-assembly protein LptD</fullName>
    </recommendedName>
</protein>
<comment type="caution">
    <text evidence="8">The sequence shown here is derived from an EMBL/GenBank/DDBJ whole genome shotgun (WGS) entry which is preliminary data.</text>
</comment>
<keyword evidence="2 4" id="KW-0472">Membrane</keyword>
<evidence type="ECO:0000256" key="3">
    <source>
        <dbReference type="ARBA" id="ARBA00023237"/>
    </source>
</evidence>
<dbReference type="InterPro" id="IPR020889">
    <property type="entry name" value="LipoPS_assembly_LptD"/>
</dbReference>
<dbReference type="Pfam" id="PF19838">
    <property type="entry name" value="LptD_2"/>
    <property type="match status" value="1"/>
</dbReference>
<dbReference type="RefSeq" id="WP_022968247.1">
    <property type="nucleotide sequence ID" value="NZ_ATVD01000001.1"/>
</dbReference>
<dbReference type="GO" id="GO:0015920">
    <property type="term" value="P:lipopolysaccharide transport"/>
    <property type="evidence" value="ECO:0007669"/>
    <property type="project" value="InterPro"/>
</dbReference>
<evidence type="ECO:0000259" key="6">
    <source>
        <dbReference type="Pfam" id="PF04453"/>
    </source>
</evidence>
<evidence type="ECO:0000256" key="4">
    <source>
        <dbReference type="HAMAP-Rule" id="MF_01411"/>
    </source>
</evidence>
<dbReference type="STRING" id="1121015.GCA_000420545_00592"/>
<comment type="subunit">
    <text evidence="4">Component of the lipopolysaccharide transport and assembly complex. Interacts with LptE and LptA.</text>
</comment>
<keyword evidence="1 4" id="KW-0732">Signal</keyword>
<dbReference type="GO" id="GO:1990351">
    <property type="term" value="C:transporter complex"/>
    <property type="evidence" value="ECO:0007669"/>
    <property type="project" value="TreeGrafter"/>
</dbReference>
<dbReference type="InterPro" id="IPR050218">
    <property type="entry name" value="LptD"/>
</dbReference>
<dbReference type="PANTHER" id="PTHR30189:SF1">
    <property type="entry name" value="LPS-ASSEMBLY PROTEIN LPTD"/>
    <property type="match status" value="1"/>
</dbReference>
<dbReference type="Proteomes" id="UP000029385">
    <property type="component" value="Unassembled WGS sequence"/>
</dbReference>
<feature type="signal peptide" evidence="4">
    <location>
        <begin position="1"/>
        <end position="21"/>
    </location>
</feature>
<evidence type="ECO:0000256" key="1">
    <source>
        <dbReference type="ARBA" id="ARBA00022729"/>
    </source>
</evidence>
<comment type="similarity">
    <text evidence="4">Belongs to the LptD family.</text>
</comment>
<dbReference type="GO" id="GO:0009279">
    <property type="term" value="C:cell outer membrane"/>
    <property type="evidence" value="ECO:0007669"/>
    <property type="project" value="UniProtKB-SubCell"/>
</dbReference>
<evidence type="ECO:0000313" key="8">
    <source>
        <dbReference type="EMBL" id="KFN43380.1"/>
    </source>
</evidence>
<feature type="domain" description="LptD C-terminal" evidence="6">
    <location>
        <begin position="295"/>
        <end position="659"/>
    </location>
</feature>
<dbReference type="Pfam" id="PF04453">
    <property type="entry name" value="LptD"/>
    <property type="match status" value="1"/>
</dbReference>
<dbReference type="PANTHER" id="PTHR30189">
    <property type="entry name" value="LPS-ASSEMBLY PROTEIN"/>
    <property type="match status" value="1"/>
</dbReference>
<dbReference type="HAMAP" id="MF_01411">
    <property type="entry name" value="LPS_assembly_LptD"/>
    <property type="match status" value="1"/>
</dbReference>
<comment type="function">
    <text evidence="4">Together with LptE, is involved in the assembly of lipopolysaccharide (LPS) at the surface of the outer membrane.</text>
</comment>
<keyword evidence="3 4" id="KW-0998">Cell outer membrane</keyword>
<evidence type="ECO:0000313" key="9">
    <source>
        <dbReference type="Proteomes" id="UP000029385"/>
    </source>
</evidence>
<feature type="domain" description="Organic solvent tolerance-like N-terminal" evidence="5">
    <location>
        <begin position="60"/>
        <end position="188"/>
    </location>
</feature>
<dbReference type="GO" id="GO:0043165">
    <property type="term" value="P:Gram-negative-bacterium-type cell outer membrane assembly"/>
    <property type="evidence" value="ECO:0007669"/>
    <property type="project" value="UniProtKB-UniRule"/>
</dbReference>
<keyword evidence="9" id="KW-1185">Reference proteome</keyword>
<gene>
    <name evidence="4" type="primary">lptD</name>
    <name evidence="8" type="ORF">N789_08885</name>
</gene>
<dbReference type="eggNOG" id="COG1452">
    <property type="taxonomic scope" value="Bacteria"/>
</dbReference>
<accession>A0A091BG92</accession>
<proteinExistence type="inferred from homology"/>
<feature type="domain" description="LPS-assembly protein LptD central" evidence="7">
    <location>
        <begin position="192"/>
        <end position="273"/>
    </location>
</feature>
<reference evidence="8 9" key="1">
    <citation type="submission" date="2013-09" db="EMBL/GenBank/DDBJ databases">
        <title>Genome sequencing of Arenimonas oryziterrae.</title>
        <authorList>
            <person name="Chen F."/>
            <person name="Wang G."/>
        </authorList>
    </citation>
    <scope>NUCLEOTIDE SEQUENCE [LARGE SCALE GENOMIC DNA]</scope>
    <source>
        <strain evidence="8 9">YC6267</strain>
    </source>
</reference>
<comment type="caution">
    <text evidence="4">Lacks conserved residue(s) required for the propagation of feature annotation.</text>
</comment>
<dbReference type="InterPro" id="IPR007543">
    <property type="entry name" value="LptD_C"/>
</dbReference>
<evidence type="ECO:0000259" key="7">
    <source>
        <dbReference type="Pfam" id="PF19838"/>
    </source>
</evidence>
<dbReference type="AlphaFoldDB" id="A0A091BG92"/>
<dbReference type="PATRIC" id="fig|1121015.4.peg.1268"/>
<name>A0A091BG92_9GAMM</name>
<dbReference type="InterPro" id="IPR005653">
    <property type="entry name" value="OstA-like_N"/>
</dbReference>
<dbReference type="Pfam" id="PF03968">
    <property type="entry name" value="LptD_N"/>
    <property type="match status" value="1"/>
</dbReference>
<evidence type="ECO:0000259" key="5">
    <source>
        <dbReference type="Pfam" id="PF03968"/>
    </source>
</evidence>